<dbReference type="PANTHER" id="PTHR10039:SF5">
    <property type="entry name" value="NACHT DOMAIN-CONTAINING PROTEIN"/>
    <property type="match status" value="1"/>
</dbReference>
<organism evidence="4 5">
    <name type="scientific">Lepraria neglecta</name>
    <dbReference type="NCBI Taxonomy" id="209136"/>
    <lineage>
        <taxon>Eukaryota</taxon>
        <taxon>Fungi</taxon>
        <taxon>Dikarya</taxon>
        <taxon>Ascomycota</taxon>
        <taxon>Pezizomycotina</taxon>
        <taxon>Lecanoromycetes</taxon>
        <taxon>OSLEUM clade</taxon>
        <taxon>Lecanoromycetidae</taxon>
        <taxon>Lecanorales</taxon>
        <taxon>Lecanorineae</taxon>
        <taxon>Stereocaulaceae</taxon>
        <taxon>Lepraria</taxon>
    </lineage>
</organism>
<dbReference type="InterPro" id="IPR056693">
    <property type="entry name" value="DUF7791"/>
</dbReference>
<dbReference type="SUPFAM" id="SSF52540">
    <property type="entry name" value="P-loop containing nucleoside triphosphate hydrolases"/>
    <property type="match status" value="1"/>
</dbReference>
<dbReference type="InterPro" id="IPR056884">
    <property type="entry name" value="NPHP3-like_N"/>
</dbReference>
<dbReference type="EMBL" id="JASNWA010000008">
    <property type="protein sequence ID" value="KAK3171587.1"/>
    <property type="molecule type" value="Genomic_DNA"/>
</dbReference>
<evidence type="ECO:0008006" key="6">
    <source>
        <dbReference type="Google" id="ProtNLM"/>
    </source>
</evidence>
<evidence type="ECO:0000313" key="5">
    <source>
        <dbReference type="Proteomes" id="UP001276659"/>
    </source>
</evidence>
<evidence type="ECO:0000256" key="1">
    <source>
        <dbReference type="ARBA" id="ARBA00022737"/>
    </source>
</evidence>
<feature type="domain" description="DUF7791" evidence="3">
    <location>
        <begin position="652"/>
        <end position="791"/>
    </location>
</feature>
<dbReference type="AlphaFoldDB" id="A0AAD9Z7F0"/>
<protein>
    <recommendedName>
        <fullName evidence="6">NACHT domain-containing protein</fullName>
    </recommendedName>
</protein>
<proteinExistence type="predicted"/>
<keyword evidence="5" id="KW-1185">Reference proteome</keyword>
<evidence type="ECO:0000313" key="4">
    <source>
        <dbReference type="EMBL" id="KAK3171587.1"/>
    </source>
</evidence>
<dbReference type="Pfam" id="PF25053">
    <property type="entry name" value="DUF7791"/>
    <property type="match status" value="1"/>
</dbReference>
<evidence type="ECO:0000259" key="2">
    <source>
        <dbReference type="Pfam" id="PF24883"/>
    </source>
</evidence>
<reference evidence="4" key="1">
    <citation type="submission" date="2022-11" db="EMBL/GenBank/DDBJ databases">
        <title>Chromosomal genome sequence assembly and mating type (MAT) locus characterization of the leprose asexual lichenized fungus Lepraria neglecta (Nyl.) Erichsen.</title>
        <authorList>
            <person name="Allen J.L."/>
            <person name="Pfeffer B."/>
        </authorList>
    </citation>
    <scope>NUCLEOTIDE SEQUENCE</scope>
    <source>
        <strain evidence="4">Allen 5258</strain>
    </source>
</reference>
<feature type="domain" description="Nephrocystin 3-like N-terminal" evidence="2">
    <location>
        <begin position="365"/>
        <end position="544"/>
    </location>
</feature>
<dbReference type="Proteomes" id="UP001276659">
    <property type="component" value="Unassembled WGS sequence"/>
</dbReference>
<comment type="caution">
    <text evidence="4">The sequence shown here is derived from an EMBL/GenBank/DDBJ whole genome shotgun (WGS) entry which is preliminary data.</text>
</comment>
<dbReference type="InterPro" id="IPR027417">
    <property type="entry name" value="P-loop_NTPase"/>
</dbReference>
<dbReference type="PANTHER" id="PTHR10039">
    <property type="entry name" value="AMELOGENIN"/>
    <property type="match status" value="1"/>
</dbReference>
<accession>A0AAD9Z7F0</accession>
<gene>
    <name evidence="4" type="ORF">OEA41_003671</name>
</gene>
<name>A0AAD9Z7F0_9LECA</name>
<keyword evidence="1" id="KW-0677">Repeat</keyword>
<evidence type="ECO:0000259" key="3">
    <source>
        <dbReference type="Pfam" id="PF25053"/>
    </source>
</evidence>
<sequence length="1011" mass="113218">MGSTVSSSSGLMQVVVKALLLLISELAGISLLALPGIVSDVLATIPLRQVADGDKDRANQASAMDIVAVHGLNPWNRQDHALDTWRKPKGPAGTLWLQDTLPEVLPNARVFLYEYESSPAFGSTKERFVYQANDLLENIRIERRKALVNAHNNPKYSPIRESTRGLAFFGTPHGGGKETLVTLGSACARIVTALSTNPSNDTMEVLRSGSLFSDILQESWRHQLSSYKIISFYEGIGEVREQPSSFTANWYPNSDQIVSRSSAVLGLPGDIENQVKIDADHSDMCRFDLSVAKDRDNYRLVQANIEDLCDLDIGTQGLQISDREDLKLMFEEISEAKQKQSILDSLFYPELHDRYDKITVAHQETFEWVFDQPGPGFMPWLRDGRQIYWIRGKPGSGKSTLMKLLFDDARTFATFRSGTTLTQAMAGFFFHDRGTSLQKSLIGLLRGLLFQILCQYDDLVLKVLPMFSKSSTMGGNTLWSGERELKQALAAITAQRDVLGEVCIFIDGLDEYGGDHAAFLNWMTELTDPSMQRGLRLKLCISSRPLNLFEDMLGDYPGFIIHEKTPQDIAAYVRSTLNAQITRRHNEQKREVELLAKEIVKKASGVFVWVKLVVDDLAQGLLDGDSIPQLRGRLAALPDDLEALYSRILQKLNPSYRKEARTIFEVVRSAQGFVTLLDLAMIAEPLELTEEAAAKDIEDTEVQELCLNMKRRLRSRIGGLIEVQVDEVADDGVLDQYLNNPQHYHSLGNSSVQILHQTAKDFLAKAESWTGVGLPQDEGLDTNATLLRICLQLYRRKMLHIMPLMVSTSWSLVKALEYAKATEKTKSRVHVELIDQIGTALKCNEKYHDVPAYRTDCIKNIPFLDCAVSADLLLYISSKVSRGELNLKGSIGAQLLKANMSPYGKPAYGDISLTMTQLLLLHGANPNLELVTTYEAMSPWQLLLIRVENGPNPFRLNKKAFDHWLTLCHLFLDHGADPNVLLPLAHPLNTIEIQVWDGCRAKTILIRYTSY</sequence>
<dbReference type="Pfam" id="PF24883">
    <property type="entry name" value="NPHP3_N"/>
    <property type="match status" value="1"/>
</dbReference>